<dbReference type="EMBL" id="SOZE01000017">
    <property type="protein sequence ID" value="TFF36217.1"/>
    <property type="molecule type" value="Genomic_DNA"/>
</dbReference>
<evidence type="ECO:0000313" key="1">
    <source>
        <dbReference type="EMBL" id="TFF36217.1"/>
    </source>
</evidence>
<proteinExistence type="predicted"/>
<accession>A0A4Y8SC99</accession>
<sequence>MSRYVIVIIVCCWMQGASSQNLPGLGANRVRINEADRSLVFEVEPVDDDIDVKSELIYSWYSANRIHTTQGGYSGKLLNGAYAEFYPNKNIKEQGTFKNGLKNGLWKEWTEGGLLVQSITWKNGLKSGGFSKFGANGLLAQQGKYLKGQLDGYLYDHYGKDSVGVTYYKKGVPTKKPVPFIKKLFAHKSHQRDTVKTAGQ</sequence>
<comment type="caution">
    <text evidence="1">The sequence shown here is derived from an EMBL/GenBank/DDBJ whole genome shotgun (WGS) entry which is preliminary data.</text>
</comment>
<protein>
    <recommendedName>
        <fullName evidence="3">Membrane-binding protein</fullName>
    </recommendedName>
</protein>
<evidence type="ECO:0008006" key="3">
    <source>
        <dbReference type="Google" id="ProtNLM"/>
    </source>
</evidence>
<dbReference type="SUPFAM" id="SSF82185">
    <property type="entry name" value="Histone H3 K4-specific methyltransferase SET7/9 N-terminal domain"/>
    <property type="match status" value="1"/>
</dbReference>
<name>A0A4Y8SC99_9SPHI</name>
<dbReference type="Gene3D" id="2.20.110.10">
    <property type="entry name" value="Histone H3 K4-specific methyltransferase SET7/9 N-terminal domain"/>
    <property type="match status" value="1"/>
</dbReference>
<reference evidence="1 2" key="1">
    <citation type="journal article" date="2017" name="Int. J. Syst. Evol. Microbiol.">
        <title>Mucilaginibacterpsychrotolerans sp. nov., isolated from peatlands.</title>
        <authorList>
            <person name="Deng Y."/>
            <person name="Shen L."/>
            <person name="Xu B."/>
            <person name="Liu Y."/>
            <person name="Gu Z."/>
            <person name="Liu H."/>
            <person name="Zhou Y."/>
        </authorList>
    </citation>
    <scope>NUCLEOTIDE SEQUENCE [LARGE SCALE GENOMIC DNA]</scope>
    <source>
        <strain evidence="1 2">NH7-4</strain>
    </source>
</reference>
<organism evidence="1 2">
    <name type="scientific">Mucilaginibacter psychrotolerans</name>
    <dbReference type="NCBI Taxonomy" id="1524096"/>
    <lineage>
        <taxon>Bacteria</taxon>
        <taxon>Pseudomonadati</taxon>
        <taxon>Bacteroidota</taxon>
        <taxon>Sphingobacteriia</taxon>
        <taxon>Sphingobacteriales</taxon>
        <taxon>Sphingobacteriaceae</taxon>
        <taxon>Mucilaginibacter</taxon>
    </lineage>
</organism>
<dbReference type="Proteomes" id="UP000297540">
    <property type="component" value="Unassembled WGS sequence"/>
</dbReference>
<evidence type="ECO:0000313" key="2">
    <source>
        <dbReference type="Proteomes" id="UP000297540"/>
    </source>
</evidence>
<dbReference type="AlphaFoldDB" id="A0A4Y8SC99"/>
<gene>
    <name evidence="1" type="ORF">E2R66_16895</name>
</gene>
<keyword evidence="2" id="KW-1185">Reference proteome</keyword>